<comment type="caution">
    <text evidence="12">The sequence shown here is derived from an EMBL/GenBank/DDBJ whole genome shotgun (WGS) entry which is preliminary data.</text>
</comment>
<dbReference type="GO" id="GO:0005125">
    <property type="term" value="F:cytokine activity"/>
    <property type="evidence" value="ECO:0007669"/>
    <property type="project" value="TreeGrafter"/>
</dbReference>
<evidence type="ECO:0000256" key="7">
    <source>
        <dbReference type="ARBA" id="ARBA00023180"/>
    </source>
</evidence>
<keyword evidence="5 8" id="KW-0339">Growth factor</keyword>
<evidence type="ECO:0000256" key="8">
    <source>
        <dbReference type="RuleBase" id="RU000354"/>
    </source>
</evidence>
<protein>
    <recommendedName>
        <fullName evidence="11">TGF-beta family profile domain-containing protein</fullName>
    </recommendedName>
</protein>
<dbReference type="PANTHER" id="PTHR11848">
    <property type="entry name" value="TGF-BETA FAMILY"/>
    <property type="match status" value="1"/>
</dbReference>
<evidence type="ECO:0000256" key="6">
    <source>
        <dbReference type="ARBA" id="ARBA00023157"/>
    </source>
</evidence>
<dbReference type="PROSITE" id="PS51362">
    <property type="entry name" value="TGF_BETA_2"/>
    <property type="match status" value="1"/>
</dbReference>
<dbReference type="InterPro" id="IPR029034">
    <property type="entry name" value="Cystine-knot_cytokine"/>
</dbReference>
<feature type="compositionally biased region" description="Polar residues" evidence="9">
    <location>
        <begin position="311"/>
        <end position="326"/>
    </location>
</feature>
<keyword evidence="4 10" id="KW-0732">Signal</keyword>
<reference evidence="12" key="1">
    <citation type="journal article" date="2023" name="G3 (Bethesda)">
        <title>A reference genome for the long-term kleptoplast-retaining sea slug Elysia crispata morphotype clarki.</title>
        <authorList>
            <person name="Eastman K.E."/>
            <person name="Pendleton A.L."/>
            <person name="Shaikh M.A."/>
            <person name="Suttiyut T."/>
            <person name="Ogas R."/>
            <person name="Tomko P."/>
            <person name="Gavelis G."/>
            <person name="Widhalm J.R."/>
            <person name="Wisecaver J.H."/>
        </authorList>
    </citation>
    <scope>NUCLEOTIDE SEQUENCE</scope>
    <source>
        <strain evidence="12">ECLA1</strain>
    </source>
</reference>
<dbReference type="AlphaFoldDB" id="A0AAE0Z0J5"/>
<dbReference type="FunFam" id="2.10.90.10:FF:000001">
    <property type="entry name" value="Bone morphogenetic protein 4"/>
    <property type="match status" value="1"/>
</dbReference>
<sequence>MVWSILMTSYVWVFFSLPLCLAYPSSVQLQVKSTPALVNNGMNESLTTDLIDRERLILETETHSPYQSTVTLSTGTRKVLRNRSKTEERGTFLKTKPVEMEIGASQSRVNALQTENPLRLLGFREQNPRGLIQPLTGTRHRSQRSLRTISEDIVDAELVFADTDSGEIALLDHEDTVSEEDKNFEYDFDYHDQTEEEQLQLVQANPPEYMVHLYHMLEGTNIEMLKDTVVTSFANVKHEAPKEDKIGILKYMLAFRTHFAVGTKQPQHTELRVFLEVEDAVSEKSQHGDPTIESCVQVVVLEKIKAKSSDQSNSALKTRVNSLDDSISNKDESSHNNRDDYNTSNKISNGGSGDSIHLDTWMPVARKDVNISKSRWDGIEVTTNETHWQKSKLREFEVQIQNCQTLKGNKDVSDGLENLSVNDTDRPQIAIHVALDSKYDPILVVFSKKQMRRKPFPSMSPAGRTKRDIFAFHAGKTTISTTRGDGFNDKQFTLRHSTAESFDFFSPNEYGDIESEIHKTSKNPVEQLWRDYLDPIKKEDKFRLNSINSFGDLAHILNTVEKLAQRKAEGSTKLHKPINFVTSKNRERKTNVNKVSNTKTEETLESAKLINALPSNQNEQKIDYNKNPRSNGPDETIDHRLKRSTLRRNRRQAGSRSRTARSKRLWMGSCRRVPMYVNFAKINWDSKIVYPTGYQAYQCAGKCFAPISDYLTPTMHAVIQTRLHTVSRRSARRACCVPTRLEPISVLEATGNSMGVYDYHYKFSDMVVAECGCR</sequence>
<dbReference type="InterPro" id="IPR001839">
    <property type="entry name" value="TGF-b_C"/>
</dbReference>
<feature type="region of interest" description="Disordered" evidence="9">
    <location>
        <begin position="311"/>
        <end position="355"/>
    </location>
</feature>
<evidence type="ECO:0000259" key="11">
    <source>
        <dbReference type="PROSITE" id="PS51362"/>
    </source>
</evidence>
<evidence type="ECO:0000256" key="9">
    <source>
        <dbReference type="SAM" id="MobiDB-lite"/>
    </source>
</evidence>
<feature type="compositionally biased region" description="Basic and acidic residues" evidence="9">
    <location>
        <begin position="327"/>
        <end position="341"/>
    </location>
</feature>
<feature type="region of interest" description="Disordered" evidence="9">
    <location>
        <begin position="615"/>
        <end position="637"/>
    </location>
</feature>
<keyword evidence="6" id="KW-1015">Disulfide bond</keyword>
<feature type="signal peptide" evidence="10">
    <location>
        <begin position="1"/>
        <end position="22"/>
    </location>
</feature>
<dbReference type="InterPro" id="IPR015615">
    <property type="entry name" value="TGF-beta-rel"/>
</dbReference>
<accession>A0AAE0Z0J5</accession>
<dbReference type="GO" id="GO:0008083">
    <property type="term" value="F:growth factor activity"/>
    <property type="evidence" value="ECO:0007669"/>
    <property type="project" value="UniProtKB-KW"/>
</dbReference>
<evidence type="ECO:0000256" key="2">
    <source>
        <dbReference type="ARBA" id="ARBA00006656"/>
    </source>
</evidence>
<dbReference type="Gene3D" id="2.10.90.10">
    <property type="entry name" value="Cystine-knot cytokines"/>
    <property type="match status" value="1"/>
</dbReference>
<proteinExistence type="inferred from homology"/>
<evidence type="ECO:0000313" key="13">
    <source>
        <dbReference type="Proteomes" id="UP001283361"/>
    </source>
</evidence>
<dbReference type="PANTHER" id="PTHR11848:SF307">
    <property type="entry name" value="BONE MORPHOGENETIC PROTEIN 10"/>
    <property type="match status" value="1"/>
</dbReference>
<feature type="chain" id="PRO_5042136552" description="TGF-beta family profile domain-containing protein" evidence="10">
    <location>
        <begin position="23"/>
        <end position="774"/>
    </location>
</feature>
<evidence type="ECO:0000256" key="3">
    <source>
        <dbReference type="ARBA" id="ARBA00022525"/>
    </source>
</evidence>
<gene>
    <name evidence="12" type="ORF">RRG08_010675</name>
</gene>
<dbReference type="GO" id="GO:0005615">
    <property type="term" value="C:extracellular space"/>
    <property type="evidence" value="ECO:0007669"/>
    <property type="project" value="TreeGrafter"/>
</dbReference>
<feature type="domain" description="TGF-beta family profile" evidence="11">
    <location>
        <begin position="648"/>
        <end position="774"/>
    </location>
</feature>
<keyword evidence="3" id="KW-0964">Secreted</keyword>
<dbReference type="SUPFAM" id="SSF57501">
    <property type="entry name" value="Cystine-knot cytokines"/>
    <property type="match status" value="1"/>
</dbReference>
<keyword evidence="7" id="KW-0325">Glycoprotein</keyword>
<dbReference type="Pfam" id="PF00019">
    <property type="entry name" value="TGF_beta"/>
    <property type="match status" value="1"/>
</dbReference>
<dbReference type="InterPro" id="IPR017948">
    <property type="entry name" value="TGFb_CS"/>
</dbReference>
<keyword evidence="13" id="KW-1185">Reference proteome</keyword>
<comment type="similarity">
    <text evidence="2 8">Belongs to the TGF-beta family.</text>
</comment>
<dbReference type="SMART" id="SM00204">
    <property type="entry name" value="TGFB"/>
    <property type="match status" value="1"/>
</dbReference>
<dbReference type="PROSITE" id="PS00250">
    <property type="entry name" value="TGF_BETA_1"/>
    <property type="match status" value="1"/>
</dbReference>
<dbReference type="EMBL" id="JAWDGP010004964">
    <property type="protein sequence ID" value="KAK3760703.1"/>
    <property type="molecule type" value="Genomic_DNA"/>
</dbReference>
<evidence type="ECO:0000313" key="12">
    <source>
        <dbReference type="EMBL" id="KAK3760703.1"/>
    </source>
</evidence>
<evidence type="ECO:0000256" key="1">
    <source>
        <dbReference type="ARBA" id="ARBA00004613"/>
    </source>
</evidence>
<organism evidence="12 13">
    <name type="scientific">Elysia crispata</name>
    <name type="common">lettuce slug</name>
    <dbReference type="NCBI Taxonomy" id="231223"/>
    <lineage>
        <taxon>Eukaryota</taxon>
        <taxon>Metazoa</taxon>
        <taxon>Spiralia</taxon>
        <taxon>Lophotrochozoa</taxon>
        <taxon>Mollusca</taxon>
        <taxon>Gastropoda</taxon>
        <taxon>Heterobranchia</taxon>
        <taxon>Euthyneura</taxon>
        <taxon>Panpulmonata</taxon>
        <taxon>Sacoglossa</taxon>
        <taxon>Placobranchoidea</taxon>
        <taxon>Plakobranchidae</taxon>
        <taxon>Elysia</taxon>
    </lineage>
</organism>
<evidence type="ECO:0000256" key="10">
    <source>
        <dbReference type="SAM" id="SignalP"/>
    </source>
</evidence>
<evidence type="ECO:0000256" key="4">
    <source>
        <dbReference type="ARBA" id="ARBA00022729"/>
    </source>
</evidence>
<dbReference type="Proteomes" id="UP001283361">
    <property type="component" value="Unassembled WGS sequence"/>
</dbReference>
<comment type="subcellular location">
    <subcellularLocation>
        <location evidence="1">Secreted</location>
    </subcellularLocation>
</comment>
<evidence type="ECO:0000256" key="5">
    <source>
        <dbReference type="ARBA" id="ARBA00023030"/>
    </source>
</evidence>
<name>A0AAE0Z0J5_9GAST</name>